<feature type="domain" description="IclR-ED" evidence="5">
    <location>
        <begin position="101"/>
        <end position="277"/>
    </location>
</feature>
<dbReference type="Proteomes" id="UP000274097">
    <property type="component" value="Unassembled WGS sequence"/>
</dbReference>
<dbReference type="SMART" id="SM00346">
    <property type="entry name" value="HTH_ICLR"/>
    <property type="match status" value="1"/>
</dbReference>
<sequence length="281" mass="30430">MGIPRPAASASALGWRDLRHEHSAEPMSTPPKDPANYTVDALDTALELVNIIAEAPGHGVTELARRCGQTKARTFRLLWTLEQRGVISRAGQDATYRLGHAALIWGAAAATQHDLVRVAQPLLKALGEETGETTKLRIRDGLDCLTVAKWEPDRELRCHSLVGRRHALQEQPGLVLLAHAEADIQRQVLGSLPPAAARDLAQTLDRIREQGFNVTRSEFDGTRESISIAAPVFDQTGMIAASVAVAAPASRMDEARQTVVAAALGKAVRHLSTALGHRHRF</sequence>
<dbReference type="PROSITE" id="PS51078">
    <property type="entry name" value="ICLR_ED"/>
    <property type="match status" value="1"/>
</dbReference>
<dbReference type="Gene3D" id="3.30.450.40">
    <property type="match status" value="1"/>
</dbReference>
<evidence type="ECO:0000256" key="2">
    <source>
        <dbReference type="ARBA" id="ARBA00023125"/>
    </source>
</evidence>
<proteinExistence type="predicted"/>
<evidence type="ECO:0000259" key="5">
    <source>
        <dbReference type="PROSITE" id="PS51078"/>
    </source>
</evidence>
<dbReference type="PROSITE" id="PS51077">
    <property type="entry name" value="HTH_ICLR"/>
    <property type="match status" value="1"/>
</dbReference>
<reference evidence="6 7" key="1">
    <citation type="submission" date="2018-10" db="EMBL/GenBank/DDBJ databases">
        <title>Roseomonas sp. nov., isolated from feces of Tibetan antelopes in the Qinghai-Tibet plateau, China.</title>
        <authorList>
            <person name="Tian Z."/>
        </authorList>
    </citation>
    <scope>NUCLEOTIDE SEQUENCE [LARGE SCALE GENOMIC DNA]</scope>
    <source>
        <strain evidence="6 7">Z23</strain>
    </source>
</reference>
<keyword evidence="2" id="KW-0238">DNA-binding</keyword>
<keyword evidence="3" id="KW-0804">Transcription</keyword>
<dbReference type="Pfam" id="PF09339">
    <property type="entry name" value="HTH_IclR"/>
    <property type="match status" value="1"/>
</dbReference>
<dbReference type="SUPFAM" id="SSF55781">
    <property type="entry name" value="GAF domain-like"/>
    <property type="match status" value="1"/>
</dbReference>
<dbReference type="InterPro" id="IPR014757">
    <property type="entry name" value="Tscrpt_reg_IclR_C"/>
</dbReference>
<keyword evidence="7" id="KW-1185">Reference proteome</keyword>
<dbReference type="EMBL" id="RFLX01000015">
    <property type="protein sequence ID" value="RMI19795.1"/>
    <property type="molecule type" value="Genomic_DNA"/>
</dbReference>
<dbReference type="InterPro" id="IPR029016">
    <property type="entry name" value="GAF-like_dom_sf"/>
</dbReference>
<dbReference type="Pfam" id="PF01614">
    <property type="entry name" value="IclR_C"/>
    <property type="match status" value="1"/>
</dbReference>
<evidence type="ECO:0000256" key="1">
    <source>
        <dbReference type="ARBA" id="ARBA00023015"/>
    </source>
</evidence>
<accession>A0ABX9VGZ8</accession>
<dbReference type="Gene3D" id="1.10.10.10">
    <property type="entry name" value="Winged helix-like DNA-binding domain superfamily/Winged helix DNA-binding domain"/>
    <property type="match status" value="1"/>
</dbReference>
<keyword evidence="1" id="KW-0805">Transcription regulation</keyword>
<dbReference type="SUPFAM" id="SSF46785">
    <property type="entry name" value="Winged helix' DNA-binding domain"/>
    <property type="match status" value="1"/>
</dbReference>
<feature type="domain" description="HTH iclR-type" evidence="4">
    <location>
        <begin position="39"/>
        <end position="100"/>
    </location>
</feature>
<name>A0ABX9VGZ8_9PROT</name>
<dbReference type="InterPro" id="IPR005471">
    <property type="entry name" value="Tscrpt_reg_IclR_N"/>
</dbReference>
<dbReference type="InterPro" id="IPR050707">
    <property type="entry name" value="HTH_MetabolicPath_Reg"/>
</dbReference>
<evidence type="ECO:0000313" key="6">
    <source>
        <dbReference type="EMBL" id="RMI19795.1"/>
    </source>
</evidence>
<dbReference type="PANTHER" id="PTHR30136:SF24">
    <property type="entry name" value="HTH-TYPE TRANSCRIPTIONAL REPRESSOR ALLR"/>
    <property type="match status" value="1"/>
</dbReference>
<evidence type="ECO:0000313" key="7">
    <source>
        <dbReference type="Proteomes" id="UP000274097"/>
    </source>
</evidence>
<dbReference type="InterPro" id="IPR036388">
    <property type="entry name" value="WH-like_DNA-bd_sf"/>
</dbReference>
<evidence type="ECO:0000256" key="3">
    <source>
        <dbReference type="ARBA" id="ARBA00023163"/>
    </source>
</evidence>
<organism evidence="6 7">
    <name type="scientific">Teichococcus wenyumeiae</name>
    <dbReference type="NCBI Taxonomy" id="2478470"/>
    <lineage>
        <taxon>Bacteria</taxon>
        <taxon>Pseudomonadati</taxon>
        <taxon>Pseudomonadota</taxon>
        <taxon>Alphaproteobacteria</taxon>
        <taxon>Acetobacterales</taxon>
        <taxon>Roseomonadaceae</taxon>
        <taxon>Roseomonas</taxon>
    </lineage>
</organism>
<dbReference type="InterPro" id="IPR036390">
    <property type="entry name" value="WH_DNA-bd_sf"/>
</dbReference>
<protein>
    <submittedName>
        <fullName evidence="6">IclR family transcriptional regulator</fullName>
    </submittedName>
</protein>
<gene>
    <name evidence="6" type="ORF">EBE87_18135</name>
</gene>
<dbReference type="PANTHER" id="PTHR30136">
    <property type="entry name" value="HELIX-TURN-HELIX TRANSCRIPTIONAL REGULATOR, ICLR FAMILY"/>
    <property type="match status" value="1"/>
</dbReference>
<evidence type="ECO:0000259" key="4">
    <source>
        <dbReference type="PROSITE" id="PS51077"/>
    </source>
</evidence>
<comment type="caution">
    <text evidence="6">The sequence shown here is derived from an EMBL/GenBank/DDBJ whole genome shotgun (WGS) entry which is preliminary data.</text>
</comment>